<evidence type="ECO:0000313" key="1">
    <source>
        <dbReference type="EMBL" id="KIK34568.1"/>
    </source>
</evidence>
<protein>
    <submittedName>
        <fullName evidence="1">Uncharacterized protein</fullName>
    </submittedName>
</protein>
<reference evidence="1 2" key="1">
    <citation type="submission" date="2014-04" db="EMBL/GenBank/DDBJ databases">
        <authorList>
            <consortium name="DOE Joint Genome Institute"/>
            <person name="Kuo A."/>
            <person name="Ruytinx J."/>
            <person name="Rineau F."/>
            <person name="Colpaert J."/>
            <person name="Kohler A."/>
            <person name="Nagy L.G."/>
            <person name="Floudas D."/>
            <person name="Copeland A."/>
            <person name="Barry K.W."/>
            <person name="Cichocki N."/>
            <person name="Veneault-Fourrey C."/>
            <person name="LaButti K."/>
            <person name="Lindquist E.A."/>
            <person name="Lipzen A."/>
            <person name="Lundell T."/>
            <person name="Morin E."/>
            <person name="Murat C."/>
            <person name="Sun H."/>
            <person name="Tunlid A."/>
            <person name="Henrissat B."/>
            <person name="Grigoriev I.V."/>
            <person name="Hibbett D.S."/>
            <person name="Martin F."/>
            <person name="Nordberg H.P."/>
            <person name="Cantor M.N."/>
            <person name="Hua S.X."/>
        </authorList>
    </citation>
    <scope>NUCLEOTIDE SEQUENCE [LARGE SCALE GENOMIC DNA]</scope>
    <source>
        <strain evidence="1 2">UH-Slu-Lm8-n1</strain>
    </source>
</reference>
<keyword evidence="2" id="KW-1185">Reference proteome</keyword>
<organism evidence="1 2">
    <name type="scientific">Suillus luteus UH-Slu-Lm8-n1</name>
    <dbReference type="NCBI Taxonomy" id="930992"/>
    <lineage>
        <taxon>Eukaryota</taxon>
        <taxon>Fungi</taxon>
        <taxon>Dikarya</taxon>
        <taxon>Basidiomycota</taxon>
        <taxon>Agaricomycotina</taxon>
        <taxon>Agaricomycetes</taxon>
        <taxon>Agaricomycetidae</taxon>
        <taxon>Boletales</taxon>
        <taxon>Suillineae</taxon>
        <taxon>Suillaceae</taxon>
        <taxon>Suillus</taxon>
    </lineage>
</organism>
<dbReference type="OrthoDB" id="2663472at2759"/>
<sequence length="193" mass="22049">HSCCRAKTARQAQNAHAYAKCHGRCRQWTAPKNEPQPLETTLHAFATLALPNSYLFHQSLAGSDLIDKSDLSQWDKPPPYQFAPPLWMPDEDQFTQNLLDVMHGRQLCQLRESCARHAVRLNAGDITGILKEIRAARKHLIDGWIGLDACITTLQECTREKVMAKCYQQWQARKILNYQQEECLLASGENPYM</sequence>
<gene>
    <name evidence="1" type="ORF">CY34DRAFT_97733</name>
</gene>
<accession>A0A0D0ARI1</accession>
<dbReference type="EMBL" id="KN835734">
    <property type="protein sequence ID" value="KIK34568.1"/>
    <property type="molecule type" value="Genomic_DNA"/>
</dbReference>
<evidence type="ECO:0000313" key="2">
    <source>
        <dbReference type="Proteomes" id="UP000054485"/>
    </source>
</evidence>
<dbReference type="InParanoid" id="A0A0D0ARI1"/>
<dbReference type="HOGENOM" id="CLU_103464_1_0_1"/>
<dbReference type="AlphaFoldDB" id="A0A0D0ARI1"/>
<name>A0A0D0ARI1_9AGAM</name>
<feature type="non-terminal residue" evidence="1">
    <location>
        <position position="1"/>
    </location>
</feature>
<dbReference type="Proteomes" id="UP000054485">
    <property type="component" value="Unassembled WGS sequence"/>
</dbReference>
<proteinExistence type="predicted"/>
<reference evidence="2" key="2">
    <citation type="submission" date="2015-01" db="EMBL/GenBank/DDBJ databases">
        <title>Evolutionary Origins and Diversification of the Mycorrhizal Mutualists.</title>
        <authorList>
            <consortium name="DOE Joint Genome Institute"/>
            <consortium name="Mycorrhizal Genomics Consortium"/>
            <person name="Kohler A."/>
            <person name="Kuo A."/>
            <person name="Nagy L.G."/>
            <person name="Floudas D."/>
            <person name="Copeland A."/>
            <person name="Barry K.W."/>
            <person name="Cichocki N."/>
            <person name="Veneault-Fourrey C."/>
            <person name="LaButti K."/>
            <person name="Lindquist E.A."/>
            <person name="Lipzen A."/>
            <person name="Lundell T."/>
            <person name="Morin E."/>
            <person name="Murat C."/>
            <person name="Riley R."/>
            <person name="Ohm R."/>
            <person name="Sun H."/>
            <person name="Tunlid A."/>
            <person name="Henrissat B."/>
            <person name="Grigoriev I.V."/>
            <person name="Hibbett D.S."/>
            <person name="Martin F."/>
        </authorList>
    </citation>
    <scope>NUCLEOTIDE SEQUENCE [LARGE SCALE GENOMIC DNA]</scope>
    <source>
        <strain evidence="2">UH-Slu-Lm8-n1</strain>
    </source>
</reference>